<comment type="caution">
    <text evidence="1">The sequence shown here is derived from an EMBL/GenBank/DDBJ whole genome shotgun (WGS) entry which is preliminary data.</text>
</comment>
<organism evidence="1 2">
    <name type="scientific">Ceratitis capitata</name>
    <name type="common">Mediterranean fruit fly</name>
    <name type="synonym">Tephritis capitata</name>
    <dbReference type="NCBI Taxonomy" id="7213"/>
    <lineage>
        <taxon>Eukaryota</taxon>
        <taxon>Metazoa</taxon>
        <taxon>Ecdysozoa</taxon>
        <taxon>Arthropoda</taxon>
        <taxon>Hexapoda</taxon>
        <taxon>Insecta</taxon>
        <taxon>Pterygota</taxon>
        <taxon>Neoptera</taxon>
        <taxon>Endopterygota</taxon>
        <taxon>Diptera</taxon>
        <taxon>Brachycera</taxon>
        <taxon>Muscomorpha</taxon>
        <taxon>Tephritoidea</taxon>
        <taxon>Tephritidae</taxon>
        <taxon>Ceratitis</taxon>
        <taxon>Ceratitis</taxon>
    </lineage>
</organism>
<dbReference type="Proteomes" id="UP000606786">
    <property type="component" value="Unassembled WGS sequence"/>
</dbReference>
<proteinExistence type="predicted"/>
<evidence type="ECO:0000313" key="1">
    <source>
        <dbReference type="EMBL" id="CAD7001251.1"/>
    </source>
</evidence>
<evidence type="ECO:0000313" key="2">
    <source>
        <dbReference type="Proteomes" id="UP000606786"/>
    </source>
</evidence>
<protein>
    <submittedName>
        <fullName evidence="1">(Mediterranean fruit fly) hypothetical protein</fullName>
    </submittedName>
</protein>
<accession>A0A811URB3</accession>
<name>A0A811URB3_CERCA</name>
<keyword evidence="2" id="KW-1185">Reference proteome</keyword>
<sequence>MHEHKKMQAMPGQATRRYTFRPTIQSTPAHGVCRWPKSCICKLPATRTRKHGINTSLTTQAAVIRNIIQTGTLPSTFGPLVAQALYLGGTQARAEPIAFISFFLTAY</sequence>
<dbReference type="EMBL" id="CAJHJT010000023">
    <property type="protein sequence ID" value="CAD7001251.1"/>
    <property type="molecule type" value="Genomic_DNA"/>
</dbReference>
<gene>
    <name evidence="1" type="ORF">CCAP1982_LOCUS9749</name>
</gene>
<dbReference type="AlphaFoldDB" id="A0A811URB3"/>
<reference evidence="1" key="1">
    <citation type="submission" date="2020-11" db="EMBL/GenBank/DDBJ databases">
        <authorList>
            <person name="Whitehead M."/>
        </authorList>
    </citation>
    <scope>NUCLEOTIDE SEQUENCE</scope>
    <source>
        <strain evidence="1">EGII</strain>
    </source>
</reference>